<dbReference type="OrthoDB" id="7357874at2"/>
<name>A0A328BLY5_9CAUL</name>
<evidence type="ECO:0000313" key="2">
    <source>
        <dbReference type="Proteomes" id="UP000249524"/>
    </source>
</evidence>
<sequence length="801" mass="89216">MDLKDALIAARRGRALAFLGSGFSFDAMAANGQKIPTTPDLAARLCLELGEEGLAFDVAAEVYRKRHAADPHALATFLAKQFSVEKAEEPHLGFARIPWRRIYSTNYDNLVEVASDAVGIQRLSLSTAFPPHQNDGSKPWIVHLHGLPSELVTGGRQAQIVIDKSSYIRLEVMQTAWPTQLQADLARADAVFIIGFSFEDLHLARLFRESSALRRKSFVIIKPGASQGLKEAASEYGTVMDVGTSGIVTLLNDADPGDITESSDPIIVSFDEFALPASTREPRSEDVYKLVIGGEFDSEVYLHSIIDKTSPYAFKRNYAMREIAQHNTVGPRKFLVSSRIGNGKSVFLRELAVHFAHDGYRVLMGGHAAATIGDEIDALRRDGKPLVFIYEGAREFEAAIKAVSPTLQARDVLLVAARPASFAGDYQNLRNVIGEGFRRIDLDTLPEADIAEAEHLLDFYGIWGKAAGRTTDSRRRFIRHECGAESRSLFLHLFRDSMISSRIREPVNRLLAEGGQMPTLLAALLAARFADCELGFHDICDLMDVEPRDVHSTFSRTGVSDLFQDAEIDFKARSPVLSEHLLAEVLPGSLVLESIAAMVERLVSFRDADSRFEESIPRILRFAGVTRLFRGGERRHFLEALYERVLKLGYIRDDPQFWLQLAMARAEGAHWLEADKALQTAYEKAKARPGYRTYMLDNQMARFLLVSGVAGYQKDLDQAAIRACELMGARLAERGGEIDIYAYRLVDPLLTFRNATKSRIGAASTAVIVGTLERAKEVLSLVRNRRELDDEEERVWRLLKV</sequence>
<comment type="caution">
    <text evidence="1">The sequence shown here is derived from an EMBL/GenBank/DDBJ whole genome shotgun (WGS) entry which is preliminary data.</text>
</comment>
<proteinExistence type="predicted"/>
<dbReference type="AlphaFoldDB" id="A0A328BLY5"/>
<keyword evidence="2" id="KW-1185">Reference proteome</keyword>
<reference evidence="1 2" key="1">
    <citation type="submission" date="2018-05" db="EMBL/GenBank/DDBJ databases">
        <authorList>
            <person name="Lanie J.A."/>
            <person name="Ng W.-L."/>
            <person name="Kazmierczak K.M."/>
            <person name="Andrzejewski T.M."/>
            <person name="Davidsen T.M."/>
            <person name="Wayne K.J."/>
            <person name="Tettelin H."/>
            <person name="Glass J.I."/>
            <person name="Rusch D."/>
            <person name="Podicherti R."/>
            <person name="Tsui H.-C.T."/>
            <person name="Winkler M.E."/>
        </authorList>
    </citation>
    <scope>NUCLEOTIDE SEQUENCE [LARGE SCALE GENOMIC DNA]</scope>
    <source>
        <strain evidence="1 2">BUT-10</strain>
    </source>
</reference>
<dbReference type="RefSeq" id="WP_111273984.1">
    <property type="nucleotide sequence ID" value="NZ_QFYS01000001.1"/>
</dbReference>
<protein>
    <submittedName>
        <fullName evidence="1">Uncharacterized protein</fullName>
    </submittedName>
</protein>
<accession>A0A328BLY5</accession>
<dbReference type="EMBL" id="QFYS01000001">
    <property type="protein sequence ID" value="RAK68492.1"/>
    <property type="molecule type" value="Genomic_DNA"/>
</dbReference>
<dbReference type="SUPFAM" id="SSF52467">
    <property type="entry name" value="DHS-like NAD/FAD-binding domain"/>
    <property type="match status" value="1"/>
</dbReference>
<dbReference type="Proteomes" id="UP000249524">
    <property type="component" value="Unassembled WGS sequence"/>
</dbReference>
<gene>
    <name evidence="1" type="ORF">DJ019_00225</name>
</gene>
<evidence type="ECO:0000313" key="1">
    <source>
        <dbReference type="EMBL" id="RAK68492.1"/>
    </source>
</evidence>
<dbReference type="Pfam" id="PF13289">
    <property type="entry name" value="SIR2_2"/>
    <property type="match status" value="1"/>
</dbReference>
<organism evidence="1 2">
    <name type="scientific">Phenylobacterium kunshanense</name>
    <dbReference type="NCBI Taxonomy" id="1445034"/>
    <lineage>
        <taxon>Bacteria</taxon>
        <taxon>Pseudomonadati</taxon>
        <taxon>Pseudomonadota</taxon>
        <taxon>Alphaproteobacteria</taxon>
        <taxon>Caulobacterales</taxon>
        <taxon>Caulobacteraceae</taxon>
        <taxon>Phenylobacterium</taxon>
    </lineage>
</organism>
<dbReference type="InterPro" id="IPR029035">
    <property type="entry name" value="DHS-like_NAD/FAD-binding_dom"/>
</dbReference>